<feature type="transmembrane region" description="Helical" evidence="2">
    <location>
        <begin position="150"/>
        <end position="177"/>
    </location>
</feature>
<dbReference type="PANTHER" id="PTHR11206">
    <property type="entry name" value="MULTIDRUG RESISTANCE PROTEIN"/>
    <property type="match status" value="1"/>
</dbReference>
<dbReference type="GO" id="GO:0042910">
    <property type="term" value="F:xenobiotic transmembrane transporter activity"/>
    <property type="evidence" value="ECO:0007669"/>
    <property type="project" value="InterPro"/>
</dbReference>
<proteinExistence type="inferred from homology"/>
<sequence>MSFSNFFTIIVVSSLELWSFELMVLLSGLLSNPKLETSVLSIWLVSYLRCFSHLLHMLDYFHKYYMTLDIIAHTWICFASLNSSATVWMIPFGLSGAVRLVLLKFTQACICQTFCSLLNLLFEIFFFLYQSLHGSCSIRVSNELGAGRPWIARLAVRVVLAIAIIQGILVGTVMILIRNIWGYAYSNEVEVVKYVAIMFPILAVSNFLDGLQCVISGFSFTITFICLK</sequence>
<dbReference type="EMBL" id="CP144697">
    <property type="protein sequence ID" value="WVZ14435.1"/>
    <property type="molecule type" value="Genomic_DNA"/>
</dbReference>
<keyword evidence="2" id="KW-0472">Membrane</keyword>
<feature type="transmembrane region" description="Helical" evidence="2">
    <location>
        <begin position="70"/>
        <end position="93"/>
    </location>
</feature>
<dbReference type="InterPro" id="IPR002528">
    <property type="entry name" value="MATE_fam"/>
</dbReference>
<evidence type="ECO:0000313" key="4">
    <source>
        <dbReference type="Proteomes" id="UP001374535"/>
    </source>
</evidence>
<reference evidence="3 4" key="1">
    <citation type="journal article" date="2023" name="Life. Sci Alliance">
        <title>Evolutionary insights into 3D genome organization and epigenetic landscape of Vigna mungo.</title>
        <authorList>
            <person name="Junaid A."/>
            <person name="Singh B."/>
            <person name="Bhatia S."/>
        </authorList>
    </citation>
    <scope>NUCLEOTIDE SEQUENCE [LARGE SCALE GENOMIC DNA]</scope>
    <source>
        <strain evidence="3">Urdbean</strain>
    </source>
</reference>
<dbReference type="AlphaFoldDB" id="A0AAQ3NRC0"/>
<protein>
    <submittedName>
        <fullName evidence="3">Uncharacterized protein</fullName>
    </submittedName>
</protein>
<keyword evidence="2" id="KW-1133">Transmembrane helix</keyword>
<comment type="similarity">
    <text evidence="1">Belongs to the multi antimicrobial extrusion (MATE) (TC 2.A.66.1) family.</text>
</comment>
<keyword evidence="4" id="KW-1185">Reference proteome</keyword>
<dbReference type="Pfam" id="PF01554">
    <property type="entry name" value="MatE"/>
    <property type="match status" value="1"/>
</dbReference>
<dbReference type="GO" id="GO:0016020">
    <property type="term" value="C:membrane"/>
    <property type="evidence" value="ECO:0007669"/>
    <property type="project" value="InterPro"/>
</dbReference>
<dbReference type="GO" id="GO:0015297">
    <property type="term" value="F:antiporter activity"/>
    <property type="evidence" value="ECO:0007669"/>
    <property type="project" value="InterPro"/>
</dbReference>
<evidence type="ECO:0000256" key="1">
    <source>
        <dbReference type="ARBA" id="ARBA00010199"/>
    </source>
</evidence>
<feature type="transmembrane region" description="Helical" evidence="2">
    <location>
        <begin position="105"/>
        <end position="129"/>
    </location>
</feature>
<gene>
    <name evidence="3" type="ORF">V8G54_012001</name>
</gene>
<feature type="transmembrane region" description="Helical" evidence="2">
    <location>
        <begin position="7"/>
        <end position="28"/>
    </location>
</feature>
<name>A0AAQ3NRC0_VIGMU</name>
<feature type="transmembrane region" description="Helical" evidence="2">
    <location>
        <begin position="40"/>
        <end position="58"/>
    </location>
</feature>
<accession>A0AAQ3NRC0</accession>
<dbReference type="Proteomes" id="UP001374535">
    <property type="component" value="Chromosome 4"/>
</dbReference>
<keyword evidence="2" id="KW-0812">Transmembrane</keyword>
<evidence type="ECO:0000313" key="3">
    <source>
        <dbReference type="EMBL" id="WVZ14435.1"/>
    </source>
</evidence>
<feature type="transmembrane region" description="Helical" evidence="2">
    <location>
        <begin position="197"/>
        <end position="227"/>
    </location>
</feature>
<organism evidence="3 4">
    <name type="scientific">Vigna mungo</name>
    <name type="common">Black gram</name>
    <name type="synonym">Phaseolus mungo</name>
    <dbReference type="NCBI Taxonomy" id="3915"/>
    <lineage>
        <taxon>Eukaryota</taxon>
        <taxon>Viridiplantae</taxon>
        <taxon>Streptophyta</taxon>
        <taxon>Embryophyta</taxon>
        <taxon>Tracheophyta</taxon>
        <taxon>Spermatophyta</taxon>
        <taxon>Magnoliopsida</taxon>
        <taxon>eudicotyledons</taxon>
        <taxon>Gunneridae</taxon>
        <taxon>Pentapetalae</taxon>
        <taxon>rosids</taxon>
        <taxon>fabids</taxon>
        <taxon>Fabales</taxon>
        <taxon>Fabaceae</taxon>
        <taxon>Papilionoideae</taxon>
        <taxon>50 kb inversion clade</taxon>
        <taxon>NPAAA clade</taxon>
        <taxon>indigoferoid/millettioid clade</taxon>
        <taxon>Phaseoleae</taxon>
        <taxon>Vigna</taxon>
    </lineage>
</organism>
<evidence type="ECO:0000256" key="2">
    <source>
        <dbReference type="SAM" id="Phobius"/>
    </source>
</evidence>